<gene>
    <name evidence="1" type="ORF">J2W36_002279</name>
</gene>
<dbReference type="Proteomes" id="UP001226867">
    <property type="component" value="Unassembled WGS sequence"/>
</dbReference>
<accession>A0ABT9S6N5</accession>
<evidence type="ECO:0000313" key="1">
    <source>
        <dbReference type="EMBL" id="MDP9900028.1"/>
    </source>
</evidence>
<dbReference type="EMBL" id="JAUSRO010000006">
    <property type="protein sequence ID" value="MDP9900028.1"/>
    <property type="molecule type" value="Genomic_DNA"/>
</dbReference>
<reference evidence="1 2" key="1">
    <citation type="submission" date="2023-07" db="EMBL/GenBank/DDBJ databases">
        <title>Sorghum-associated microbial communities from plants grown in Nebraska, USA.</title>
        <authorList>
            <person name="Schachtman D."/>
        </authorList>
    </citation>
    <scope>NUCLEOTIDE SEQUENCE [LARGE SCALE GENOMIC DNA]</scope>
    <source>
        <strain evidence="1 2">DS1607</strain>
    </source>
</reference>
<comment type="caution">
    <text evidence="1">The sequence shown here is derived from an EMBL/GenBank/DDBJ whole genome shotgun (WGS) entry which is preliminary data.</text>
</comment>
<dbReference type="RefSeq" id="WP_307689835.1">
    <property type="nucleotide sequence ID" value="NZ_JAUSRO010000006.1"/>
</dbReference>
<evidence type="ECO:0000313" key="2">
    <source>
        <dbReference type="Proteomes" id="UP001226867"/>
    </source>
</evidence>
<evidence type="ECO:0008006" key="3">
    <source>
        <dbReference type="Google" id="ProtNLM"/>
    </source>
</evidence>
<keyword evidence="2" id="KW-1185">Reference proteome</keyword>
<name>A0ABT9S6N5_9BURK</name>
<proteinExistence type="predicted"/>
<organism evidence="1 2">
    <name type="scientific">Variovorax ginsengisoli</name>
    <dbReference type="NCBI Taxonomy" id="363844"/>
    <lineage>
        <taxon>Bacteria</taxon>
        <taxon>Pseudomonadati</taxon>
        <taxon>Pseudomonadota</taxon>
        <taxon>Betaproteobacteria</taxon>
        <taxon>Burkholderiales</taxon>
        <taxon>Comamonadaceae</taxon>
        <taxon>Variovorax</taxon>
    </lineage>
</organism>
<sequence length="200" mass="21554">MTERAGALLALWNDVTPALDATYNAWHAQEHVPERCTVPGILWGRRFGQTQSGAMPRYLTLYGLRDAAVLDSAAYQRLLSEPTPASRAMRPELCNLSRWVCRLDAEGDTAHGSHLLVATFVSQTDADAALGKLPVSAISSALRGLRLHDASPLPWLRSGQDKAVEGEVLLCLPVSAQDSEEAARRLGDVVVYARLPVGGG</sequence>
<protein>
    <recommendedName>
        <fullName evidence="3">PAS domain-containing protein</fullName>
    </recommendedName>
</protein>